<feature type="domain" description="NADH:quinone oxidoreductase/Mrp antiporter transmembrane" evidence="7">
    <location>
        <begin position="99"/>
        <end position="370"/>
    </location>
</feature>
<accession>A0A3G1A4K7</accession>
<sequence>MEEQIIQYSFYGVFAVLLTGFAPRKVSRYLSTLLSIGTLLVVSIISIEAKGIAGIVGLVSSTIGIASILSAHELVEENISLHDALIVSIASLLPILLLSDDLVRMFIAWETISISIVLLTAFHRDEESSEAALKYLTLCGVASLIALLGISLVYFETGSLVAGKVAEASLLAKILILIGFGAEAALFPLHFWLPDAHMAAPAPGSAVLSGIAIETACLLVYRLLGRDSTIAGIVIPLAVVGAFVGNFSAYRQVDMKRLLAYSSIANVSYIMLGLFSMNKLAQSFAVLHVAAHGFLKAGLFILSGLLLAESGTRRLDLLQGSLSSRPLLKTIFILAALGLTGAPPTLTFWSELYLIVGLSQFSLILAILLALAIITSFGYYFALIYNLSIKSTPQTQTSITSKRKFPLSKLSIILLVLSSVALFFFYQNLSSFLG</sequence>
<feature type="transmembrane region" description="Helical" evidence="6">
    <location>
        <begin position="361"/>
        <end position="387"/>
    </location>
</feature>
<keyword evidence="3 6" id="KW-0812">Transmembrane</keyword>
<dbReference type="GeneID" id="25405846"/>
<evidence type="ECO:0000256" key="3">
    <source>
        <dbReference type="ARBA" id="ARBA00022692"/>
    </source>
</evidence>
<evidence type="ECO:0000259" key="7">
    <source>
        <dbReference type="Pfam" id="PF00361"/>
    </source>
</evidence>
<keyword evidence="4 6" id="KW-1133">Transmembrane helix</keyword>
<keyword evidence="2" id="KW-1003">Cell membrane</keyword>
<feature type="transmembrane region" description="Helical" evidence="6">
    <location>
        <begin position="135"/>
        <end position="154"/>
    </location>
</feature>
<dbReference type="GO" id="GO:0008137">
    <property type="term" value="F:NADH dehydrogenase (ubiquinone) activity"/>
    <property type="evidence" value="ECO:0007669"/>
    <property type="project" value="InterPro"/>
</dbReference>
<dbReference type="InterPro" id="IPR003918">
    <property type="entry name" value="NADH_UbQ_OxRdtase"/>
</dbReference>
<evidence type="ECO:0000256" key="2">
    <source>
        <dbReference type="ARBA" id="ARBA00022475"/>
    </source>
</evidence>
<protein>
    <submittedName>
        <fullName evidence="8">Membrane-bound hydrogenase, NuoM subunit</fullName>
    </submittedName>
</protein>
<gene>
    <name evidence="8" type="ORF">TCARB_0388</name>
</gene>
<reference evidence="9" key="1">
    <citation type="book" date="2010" name="EXTREMOPHILES" publisher="0:0-0">
        <title>Complete genome sequences of ten hyperthermophilic archaea reveal their metabolic capabilities and possible ecological roles.</title>
        <editorList>
            <person name="?"/>
        </editorList>
        <authorList>
            <person name="Ravin N.V."/>
            <person name="Mardanov A.V."/>
            <person name="Bonch-Osmolovskaya E.A."/>
            <person name="Skryabin K.G."/>
        </authorList>
    </citation>
    <scope>NUCLEOTIDE SEQUENCE [LARGE SCALE GENOMIC DNA]</scope>
    <source>
        <strain evidence="9">1505</strain>
    </source>
</reference>
<feature type="transmembrane region" description="Helical" evidence="6">
    <location>
        <begin position="407"/>
        <end position="426"/>
    </location>
</feature>
<dbReference type="GO" id="GO:0042773">
    <property type="term" value="P:ATP synthesis coupled electron transport"/>
    <property type="evidence" value="ECO:0007669"/>
    <property type="project" value="InterPro"/>
</dbReference>
<dbReference type="Pfam" id="PF00361">
    <property type="entry name" value="Proton_antipo_M"/>
    <property type="match status" value="1"/>
</dbReference>
<dbReference type="InterPro" id="IPR050586">
    <property type="entry name" value="CPA3_Na-H_Antiporter_D"/>
</dbReference>
<dbReference type="STRING" id="697581.TCARB_0388"/>
<dbReference type="AlphaFoldDB" id="A0A3G1A4K7"/>
<dbReference type="PRINTS" id="PR01437">
    <property type="entry name" value="NUOXDRDTASE4"/>
</dbReference>
<feature type="transmembrane region" description="Helical" evidence="6">
    <location>
        <begin position="52"/>
        <end position="69"/>
    </location>
</feature>
<dbReference type="EMBL" id="CP007493">
    <property type="protein sequence ID" value="AJB41460.1"/>
    <property type="molecule type" value="Genomic_DNA"/>
</dbReference>
<dbReference type="RefSeq" id="WP_052886556.1">
    <property type="nucleotide sequence ID" value="NZ_CP007493.1"/>
</dbReference>
<evidence type="ECO:0000313" key="8">
    <source>
        <dbReference type="EMBL" id="AJB41460.1"/>
    </source>
</evidence>
<feature type="transmembrane region" description="Helical" evidence="6">
    <location>
        <begin position="174"/>
        <end position="193"/>
    </location>
</feature>
<feature type="transmembrane region" description="Helical" evidence="6">
    <location>
        <begin position="258"/>
        <end position="277"/>
    </location>
</feature>
<feature type="transmembrane region" description="Helical" evidence="6">
    <location>
        <begin position="105"/>
        <end position="123"/>
    </location>
</feature>
<name>A0A3G1A4K7_9CREN</name>
<evidence type="ECO:0000256" key="5">
    <source>
        <dbReference type="ARBA" id="ARBA00023136"/>
    </source>
</evidence>
<feature type="transmembrane region" description="Helical" evidence="6">
    <location>
        <begin position="29"/>
        <end position="46"/>
    </location>
</feature>
<evidence type="ECO:0000256" key="4">
    <source>
        <dbReference type="ARBA" id="ARBA00022989"/>
    </source>
</evidence>
<dbReference type="GO" id="GO:0005886">
    <property type="term" value="C:plasma membrane"/>
    <property type="evidence" value="ECO:0007669"/>
    <property type="project" value="UniProtKB-SubCell"/>
</dbReference>
<feature type="transmembrane region" description="Helical" evidence="6">
    <location>
        <begin position="327"/>
        <end position="349"/>
    </location>
</feature>
<feature type="transmembrane region" description="Helical" evidence="6">
    <location>
        <begin position="230"/>
        <end position="249"/>
    </location>
</feature>
<dbReference type="PANTHER" id="PTHR42703:SF1">
    <property type="entry name" value="NA(+)_H(+) ANTIPORTER SUBUNIT D1"/>
    <property type="match status" value="1"/>
</dbReference>
<keyword evidence="5 6" id="KW-0472">Membrane</keyword>
<evidence type="ECO:0000313" key="9">
    <source>
        <dbReference type="Proteomes" id="UP000266720"/>
    </source>
</evidence>
<proteinExistence type="predicted"/>
<dbReference type="PANTHER" id="PTHR42703">
    <property type="entry name" value="NADH DEHYDROGENASE"/>
    <property type="match status" value="1"/>
</dbReference>
<feature type="transmembrane region" description="Helical" evidence="6">
    <location>
        <begin position="205"/>
        <end position="224"/>
    </location>
</feature>
<comment type="subcellular location">
    <subcellularLocation>
        <location evidence="1">Cell membrane</location>
        <topology evidence="1">Multi-pass membrane protein</topology>
    </subcellularLocation>
</comment>
<dbReference type="Proteomes" id="UP000266720">
    <property type="component" value="Chromosome"/>
</dbReference>
<evidence type="ECO:0000256" key="1">
    <source>
        <dbReference type="ARBA" id="ARBA00004651"/>
    </source>
</evidence>
<dbReference type="KEGG" id="tcb:TCARB_0388"/>
<feature type="transmembrane region" description="Helical" evidence="6">
    <location>
        <begin position="283"/>
        <end position="307"/>
    </location>
</feature>
<evidence type="ECO:0000256" key="6">
    <source>
        <dbReference type="SAM" id="Phobius"/>
    </source>
</evidence>
<organism evidence="8 9">
    <name type="scientific">Thermofilum adornatum 1505</name>
    <dbReference type="NCBI Taxonomy" id="697581"/>
    <lineage>
        <taxon>Archaea</taxon>
        <taxon>Thermoproteota</taxon>
        <taxon>Thermoprotei</taxon>
        <taxon>Thermofilales</taxon>
        <taxon>Thermofilaceae</taxon>
        <taxon>Thermofilum</taxon>
    </lineage>
</organism>
<feature type="transmembrane region" description="Helical" evidence="6">
    <location>
        <begin position="81"/>
        <end position="99"/>
    </location>
</feature>
<feature type="transmembrane region" description="Helical" evidence="6">
    <location>
        <begin position="6"/>
        <end position="22"/>
    </location>
</feature>
<dbReference type="InterPro" id="IPR001750">
    <property type="entry name" value="ND/Mrp_TM"/>
</dbReference>